<dbReference type="PROSITE" id="PS50835">
    <property type="entry name" value="IG_LIKE"/>
    <property type="match status" value="1"/>
</dbReference>
<dbReference type="SUPFAM" id="SSF48726">
    <property type="entry name" value="Immunoglobulin"/>
    <property type="match status" value="1"/>
</dbReference>
<dbReference type="EMBL" id="WJQU01000003">
    <property type="protein sequence ID" value="KAJ6637898.1"/>
    <property type="molecule type" value="Genomic_DNA"/>
</dbReference>
<keyword evidence="5" id="KW-1185">Reference proteome</keyword>
<dbReference type="InterPro" id="IPR036179">
    <property type="entry name" value="Ig-like_dom_sf"/>
</dbReference>
<dbReference type="OrthoDB" id="6431884at2759"/>
<sequence length="309" mass="34079">APVCSTIHDELFGALKHETLSLKCEVDASPPADSFHWTFNSSGEPTELPSRLHTSETGYSRLNYTPTTDLDYGTISCRARNAIGLQKMPCTFQVVAAVKPFGLQNCSITNQSPDSLQVECTEGFDGGLPQVFIMELINLSDMRLVRNLSVMHPPVLFFIDNLEPEFSYKIILFSVNAKGKSEPTIIDDVTFKGVSKFTGYSNGFQVSISPILACLTLFVAVIFAVACVVSATVYRRHYSKNAEANLKSTKQHTELIIKTSDCQLDPPLQARSLSGISKSIEAGDIHRRDPKFADPFDDDTDPDVIPNQY</sequence>
<keyword evidence="2" id="KW-0472">Membrane</keyword>
<evidence type="ECO:0000256" key="1">
    <source>
        <dbReference type="SAM" id="MobiDB-lite"/>
    </source>
</evidence>
<feature type="domain" description="Ig-like" evidence="3">
    <location>
        <begin position="2"/>
        <end position="93"/>
    </location>
</feature>
<dbReference type="InterPro" id="IPR013783">
    <property type="entry name" value="Ig-like_fold"/>
</dbReference>
<name>A0A9Q0MTY3_9DIPT</name>
<dbReference type="PANTHER" id="PTHR23278:SF28">
    <property type="entry name" value="SIDESTEP IV, ISOFORM C"/>
    <property type="match status" value="1"/>
</dbReference>
<dbReference type="AlphaFoldDB" id="A0A9Q0MTY3"/>
<dbReference type="InterPro" id="IPR003961">
    <property type="entry name" value="FN3_dom"/>
</dbReference>
<protein>
    <submittedName>
        <fullName evidence="4">Nephrin</fullName>
    </submittedName>
</protein>
<dbReference type="InterPro" id="IPR007110">
    <property type="entry name" value="Ig-like_dom"/>
</dbReference>
<feature type="region of interest" description="Disordered" evidence="1">
    <location>
        <begin position="286"/>
        <end position="309"/>
    </location>
</feature>
<dbReference type="SUPFAM" id="SSF49265">
    <property type="entry name" value="Fibronectin type III"/>
    <property type="match status" value="1"/>
</dbReference>
<dbReference type="InterPro" id="IPR036116">
    <property type="entry name" value="FN3_sf"/>
</dbReference>
<dbReference type="Gene3D" id="2.60.40.10">
    <property type="entry name" value="Immunoglobulins"/>
    <property type="match status" value="1"/>
</dbReference>
<proteinExistence type="predicted"/>
<feature type="non-terminal residue" evidence="4">
    <location>
        <position position="1"/>
    </location>
</feature>
<dbReference type="Proteomes" id="UP001151699">
    <property type="component" value="Chromosome X"/>
</dbReference>
<evidence type="ECO:0000256" key="2">
    <source>
        <dbReference type="SAM" id="Phobius"/>
    </source>
</evidence>
<keyword evidence="2" id="KW-1133">Transmembrane helix</keyword>
<keyword evidence="2" id="KW-0812">Transmembrane</keyword>
<comment type="caution">
    <text evidence="4">The sequence shown here is derived from an EMBL/GenBank/DDBJ whole genome shotgun (WGS) entry which is preliminary data.</text>
</comment>
<dbReference type="CDD" id="cd00063">
    <property type="entry name" value="FN3"/>
    <property type="match status" value="1"/>
</dbReference>
<dbReference type="PANTHER" id="PTHR23278">
    <property type="entry name" value="SIDESTEP PROTEIN"/>
    <property type="match status" value="1"/>
</dbReference>
<organism evidence="4 5">
    <name type="scientific">Pseudolycoriella hygida</name>
    <dbReference type="NCBI Taxonomy" id="35572"/>
    <lineage>
        <taxon>Eukaryota</taxon>
        <taxon>Metazoa</taxon>
        <taxon>Ecdysozoa</taxon>
        <taxon>Arthropoda</taxon>
        <taxon>Hexapoda</taxon>
        <taxon>Insecta</taxon>
        <taxon>Pterygota</taxon>
        <taxon>Neoptera</taxon>
        <taxon>Endopterygota</taxon>
        <taxon>Diptera</taxon>
        <taxon>Nematocera</taxon>
        <taxon>Sciaroidea</taxon>
        <taxon>Sciaridae</taxon>
        <taxon>Pseudolycoriella</taxon>
    </lineage>
</organism>
<evidence type="ECO:0000313" key="4">
    <source>
        <dbReference type="EMBL" id="KAJ6637898.1"/>
    </source>
</evidence>
<reference evidence="4" key="1">
    <citation type="submission" date="2022-07" db="EMBL/GenBank/DDBJ databases">
        <authorList>
            <person name="Trinca V."/>
            <person name="Uliana J.V.C."/>
            <person name="Torres T.T."/>
            <person name="Ward R.J."/>
            <person name="Monesi N."/>
        </authorList>
    </citation>
    <scope>NUCLEOTIDE SEQUENCE</scope>
    <source>
        <strain evidence="4">HSMRA1968</strain>
        <tissue evidence="4">Whole embryos</tissue>
    </source>
</reference>
<feature type="transmembrane region" description="Helical" evidence="2">
    <location>
        <begin position="210"/>
        <end position="234"/>
    </location>
</feature>
<dbReference type="CDD" id="cd00096">
    <property type="entry name" value="Ig"/>
    <property type="match status" value="1"/>
</dbReference>
<accession>A0A9Q0MTY3</accession>
<dbReference type="Pfam" id="PF13927">
    <property type="entry name" value="Ig_3"/>
    <property type="match status" value="1"/>
</dbReference>
<evidence type="ECO:0000259" key="3">
    <source>
        <dbReference type="PROSITE" id="PS50835"/>
    </source>
</evidence>
<evidence type="ECO:0000313" key="5">
    <source>
        <dbReference type="Proteomes" id="UP001151699"/>
    </source>
</evidence>
<feature type="non-terminal residue" evidence="4">
    <location>
        <position position="309"/>
    </location>
</feature>
<gene>
    <name evidence="4" type="primary">Nphs1_3</name>
    <name evidence="4" type="ORF">Bhyg_10629</name>
</gene>